<evidence type="ECO:0000256" key="7">
    <source>
        <dbReference type="ARBA" id="ARBA00023163"/>
    </source>
</evidence>
<keyword evidence="13" id="KW-1185">Reference proteome</keyword>
<evidence type="ECO:0000259" key="11">
    <source>
        <dbReference type="PROSITE" id="PS50016"/>
    </source>
</evidence>
<dbReference type="InterPro" id="IPR013083">
    <property type="entry name" value="Znf_RING/FYVE/PHD"/>
</dbReference>
<evidence type="ECO:0000256" key="3">
    <source>
        <dbReference type="ARBA" id="ARBA00022737"/>
    </source>
</evidence>
<evidence type="ECO:0000313" key="13">
    <source>
        <dbReference type="Proteomes" id="UP000070444"/>
    </source>
</evidence>
<feature type="compositionally biased region" description="Polar residues" evidence="10">
    <location>
        <begin position="121"/>
        <end position="130"/>
    </location>
</feature>
<dbReference type="PROSITE" id="PS50016">
    <property type="entry name" value="ZF_PHD_2"/>
    <property type="match status" value="1"/>
</dbReference>
<comment type="subcellular location">
    <subcellularLocation>
        <location evidence="1">Nucleus</location>
    </subcellularLocation>
</comment>
<keyword evidence="2" id="KW-0479">Metal-binding</keyword>
<dbReference type="OMA" id="FPIHQAR"/>
<dbReference type="CDD" id="cd15527">
    <property type="entry name" value="PHD2_KAT6A_6B"/>
    <property type="match status" value="1"/>
</dbReference>
<dbReference type="Pfam" id="PF08624">
    <property type="entry name" value="CRC_subunit"/>
    <property type="match status" value="1"/>
</dbReference>
<feature type="compositionally biased region" description="Polar residues" evidence="10">
    <location>
        <begin position="153"/>
        <end position="163"/>
    </location>
</feature>
<keyword evidence="3" id="KW-0677">Repeat</keyword>
<dbReference type="OrthoDB" id="5598844at2759"/>
<dbReference type="InterPro" id="IPR019787">
    <property type="entry name" value="Znf_PHD-finger"/>
</dbReference>
<dbReference type="SMART" id="SM00249">
    <property type="entry name" value="PHD"/>
    <property type="match status" value="2"/>
</dbReference>
<dbReference type="GO" id="GO:0008270">
    <property type="term" value="F:zinc ion binding"/>
    <property type="evidence" value="ECO:0007669"/>
    <property type="project" value="UniProtKB-KW"/>
</dbReference>
<evidence type="ECO:0000256" key="4">
    <source>
        <dbReference type="ARBA" id="ARBA00022771"/>
    </source>
</evidence>
<sequence>MTNISSQNLKNKLSKKSQKLTNNRLNRAPTTKKANIQVLSSIPTTPFRVKVPNLSDNYVMAASPASKNTRSTRRRGRPSSKRNNPKRSFKEISEDETPNEENSPAKQIKSTDLSDNEENSAKNQDNQSETGKSEANGISLDSPSSKSQKELNNDSQLDESTSGKIDEEELELKAVNSDEEEFYIDPVGETKINHDGELLGDRIYNIHTFTIPSRHPTRLYVWGSTLARCLGATDSHKIISPYPQLKRIYPSAEPEVKELAKTPGYGIKYNLLTARSAYLVFGYRIIRQGRAGTDDYYRYDIHKPRRIKPANFKPTGRTEAAKLLAKSNAFLSIPQPVGRPSLKQKSMKDFEFLSQLAHETRAFNSQLFKDRAEKPIFYEPHTNLYHAPRSTQISNLRVSIVNFDPVPFASVPEVMEKHNIKSSLQLQSNQDYSICDVDKDTLDLLPSHIAEEINRLKIQRDAQKSKPIANLHPIALAEGQPQSHPSFYPVRFNQGKTAAFMSTLDNLNRSNGLPNVDTAGPSILPNIPKPIVPNHHYPTRTAAKSFANISKLTSESGRNFSPRDLSTKARCGVISLKTQAPCKNFISANGKYCDNHYKYFVKTGKLEAGTGRNSPSVSVMSYNKDSVVDSEPEDSKDDPDVYYHCLECGKPEAPDSALPEDQPDDLVERSITIKCTKCEHQYHLWCVNIHSQTLHDNVLKYDWQCSDCKLCSVCNSVGNEEELLFCDSCDRAFHMKCHTPKVKEIPQGDWICHICQ</sequence>
<dbReference type="PANTHER" id="PTHR45888">
    <property type="entry name" value="HL01030P-RELATED"/>
    <property type="match status" value="1"/>
</dbReference>
<evidence type="ECO:0000256" key="2">
    <source>
        <dbReference type="ARBA" id="ARBA00022723"/>
    </source>
</evidence>
<keyword evidence="4 9" id="KW-0863">Zinc-finger</keyword>
<dbReference type="AlphaFoldDB" id="A0A137P5D3"/>
<dbReference type="Proteomes" id="UP000070444">
    <property type="component" value="Unassembled WGS sequence"/>
</dbReference>
<accession>A0A137P5D3</accession>
<dbReference type="PANTHER" id="PTHR45888:SF4">
    <property type="entry name" value="PHD FINGER PROTEIN 10"/>
    <property type="match status" value="1"/>
</dbReference>
<keyword evidence="7" id="KW-0804">Transcription</keyword>
<evidence type="ECO:0000313" key="12">
    <source>
        <dbReference type="EMBL" id="KXN70215.1"/>
    </source>
</evidence>
<evidence type="ECO:0000256" key="5">
    <source>
        <dbReference type="ARBA" id="ARBA00022833"/>
    </source>
</evidence>
<evidence type="ECO:0000256" key="6">
    <source>
        <dbReference type="ARBA" id="ARBA00023015"/>
    </source>
</evidence>
<evidence type="ECO:0000256" key="9">
    <source>
        <dbReference type="PROSITE-ProRule" id="PRU00146"/>
    </source>
</evidence>
<dbReference type="InterPro" id="IPR018247">
    <property type="entry name" value="EF_Hand_1_Ca_BS"/>
</dbReference>
<evidence type="ECO:0000256" key="1">
    <source>
        <dbReference type="ARBA" id="ARBA00004123"/>
    </source>
</evidence>
<gene>
    <name evidence="12" type="ORF">CONCODRAFT_49929</name>
</gene>
<dbReference type="EMBL" id="KQ964509">
    <property type="protein sequence ID" value="KXN70215.1"/>
    <property type="molecule type" value="Genomic_DNA"/>
</dbReference>
<feature type="compositionally biased region" description="Basic residues" evidence="10">
    <location>
        <begin position="70"/>
        <end position="87"/>
    </location>
</feature>
<feature type="compositionally biased region" description="Polar residues" evidence="10">
    <location>
        <begin position="100"/>
        <end position="113"/>
    </location>
</feature>
<dbReference type="InterPro" id="IPR013933">
    <property type="entry name" value="CRC_Rsc7/Swp82"/>
</dbReference>
<dbReference type="Gene3D" id="3.30.40.10">
    <property type="entry name" value="Zinc/RING finger domain, C3HC4 (zinc finger)"/>
    <property type="match status" value="2"/>
</dbReference>
<organism evidence="12 13">
    <name type="scientific">Conidiobolus coronatus (strain ATCC 28846 / CBS 209.66 / NRRL 28638)</name>
    <name type="common">Delacroixia coronata</name>
    <dbReference type="NCBI Taxonomy" id="796925"/>
    <lineage>
        <taxon>Eukaryota</taxon>
        <taxon>Fungi</taxon>
        <taxon>Fungi incertae sedis</taxon>
        <taxon>Zoopagomycota</taxon>
        <taxon>Entomophthoromycotina</taxon>
        <taxon>Entomophthoromycetes</taxon>
        <taxon>Entomophthorales</taxon>
        <taxon>Ancylistaceae</taxon>
        <taxon>Conidiobolus</taxon>
    </lineage>
</organism>
<feature type="compositionally biased region" description="Polar residues" evidence="10">
    <location>
        <begin position="24"/>
        <end position="41"/>
    </location>
</feature>
<evidence type="ECO:0000256" key="10">
    <source>
        <dbReference type="SAM" id="MobiDB-lite"/>
    </source>
</evidence>
<keyword evidence="8" id="KW-0539">Nucleus</keyword>
<feature type="domain" description="PHD-type" evidence="11">
    <location>
        <begin position="708"/>
        <end position="756"/>
    </location>
</feature>
<dbReference type="SUPFAM" id="SSF57903">
    <property type="entry name" value="FYVE/PHD zinc finger"/>
    <property type="match status" value="1"/>
</dbReference>
<dbReference type="GO" id="GO:0005634">
    <property type="term" value="C:nucleus"/>
    <property type="evidence" value="ECO:0007669"/>
    <property type="project" value="UniProtKB-SubCell"/>
</dbReference>
<dbReference type="InterPro" id="IPR001965">
    <property type="entry name" value="Znf_PHD"/>
</dbReference>
<feature type="region of interest" description="Disordered" evidence="10">
    <location>
        <begin position="1"/>
        <end position="41"/>
    </location>
</feature>
<keyword evidence="6" id="KW-0805">Transcription regulation</keyword>
<proteinExistence type="predicted"/>
<name>A0A137P5D3_CONC2</name>
<dbReference type="PROSITE" id="PS00018">
    <property type="entry name" value="EF_HAND_1"/>
    <property type="match status" value="1"/>
</dbReference>
<keyword evidence="5" id="KW-0862">Zinc</keyword>
<evidence type="ECO:0000256" key="8">
    <source>
        <dbReference type="ARBA" id="ARBA00023242"/>
    </source>
</evidence>
<reference evidence="12 13" key="1">
    <citation type="journal article" date="2015" name="Genome Biol. Evol.">
        <title>Phylogenomic analyses indicate that early fungi evolved digesting cell walls of algal ancestors of land plants.</title>
        <authorList>
            <person name="Chang Y."/>
            <person name="Wang S."/>
            <person name="Sekimoto S."/>
            <person name="Aerts A.L."/>
            <person name="Choi C."/>
            <person name="Clum A."/>
            <person name="LaButti K.M."/>
            <person name="Lindquist E.A."/>
            <person name="Yee Ngan C."/>
            <person name="Ohm R.A."/>
            <person name="Salamov A.A."/>
            <person name="Grigoriev I.V."/>
            <person name="Spatafora J.W."/>
            <person name="Berbee M.L."/>
        </authorList>
    </citation>
    <scope>NUCLEOTIDE SEQUENCE [LARGE SCALE GENOMIC DNA]</scope>
    <source>
        <strain evidence="12 13">NRRL 28638</strain>
    </source>
</reference>
<protein>
    <recommendedName>
        <fullName evidence="11">PHD-type domain-containing protein</fullName>
    </recommendedName>
</protein>
<dbReference type="Pfam" id="PF00628">
    <property type="entry name" value="PHD"/>
    <property type="match status" value="1"/>
</dbReference>
<dbReference type="STRING" id="796925.A0A137P5D3"/>
<feature type="compositionally biased region" description="Low complexity" evidence="10">
    <location>
        <begin position="1"/>
        <end position="11"/>
    </location>
</feature>
<feature type="region of interest" description="Disordered" evidence="10">
    <location>
        <begin position="60"/>
        <end position="168"/>
    </location>
</feature>
<dbReference type="InterPro" id="IPR011011">
    <property type="entry name" value="Znf_FYVE_PHD"/>
</dbReference>